<dbReference type="GeneID" id="118877215"/>
<dbReference type="SUPFAM" id="SSF48371">
    <property type="entry name" value="ARM repeat"/>
    <property type="match status" value="1"/>
</dbReference>
<reference evidence="4" key="1">
    <citation type="submission" date="2025-08" db="UniProtKB">
        <authorList>
            <consortium name="RefSeq"/>
        </authorList>
    </citation>
    <scope>IDENTIFICATION</scope>
</reference>
<proteinExistence type="predicted"/>
<keyword evidence="1" id="KW-0677">Repeat</keyword>
<keyword evidence="3" id="KW-1185">Reference proteome</keyword>
<accession>A0AB40DB99</accession>
<dbReference type="InterPro" id="IPR050693">
    <property type="entry name" value="Hsp70_NEF-Inhibitors"/>
</dbReference>
<evidence type="ECO:0000256" key="1">
    <source>
        <dbReference type="ARBA" id="ARBA00022737"/>
    </source>
</evidence>
<evidence type="ECO:0000313" key="3">
    <source>
        <dbReference type="Proteomes" id="UP001652628"/>
    </source>
</evidence>
<evidence type="ECO:0000259" key="2">
    <source>
        <dbReference type="Pfam" id="PF08609"/>
    </source>
</evidence>
<gene>
    <name evidence="4" type="primary">LOC118877215</name>
</gene>
<dbReference type="PANTHER" id="PTHR19316">
    <property type="entry name" value="PROTEIN FOLDING REGULATOR"/>
    <property type="match status" value="1"/>
</dbReference>
<sequence length="309" mass="34203">MADPNVPRGALSLQNVLKYTVQHHDPNPNAEIPKLDETADVERTQFLANALNAMTVDAVAVMKEALFILDSPQASTDDQIESLDVIRSHIDDIDNAISLVKLGGTATLLRYITTGVDIEIRSAALNTVAEVAQNNVFCQNALVNDKFLPVLLKNLSDTDQNIVRCSLYAISTLIRNFEPGYLEFKRIQGISALITCLKIANVNVYVKAAFLIASLSSIDQSVKDDFLKEDVFPVLVDNLKPVEDFDIKTETTLFALSSLSLESDLKLSTDKREEILSTLQQIISKNKQSENCEDMVTYARIIVDNLNAR</sequence>
<dbReference type="InterPro" id="IPR013918">
    <property type="entry name" value="Nucleotide_exch_fac_Fes1"/>
</dbReference>
<organism evidence="3 4">
    <name type="scientific">Drosophila suzukii</name>
    <name type="common">Spotted-wing drosophila fruit fly</name>
    <dbReference type="NCBI Taxonomy" id="28584"/>
    <lineage>
        <taxon>Eukaryota</taxon>
        <taxon>Metazoa</taxon>
        <taxon>Ecdysozoa</taxon>
        <taxon>Arthropoda</taxon>
        <taxon>Hexapoda</taxon>
        <taxon>Insecta</taxon>
        <taxon>Pterygota</taxon>
        <taxon>Neoptera</taxon>
        <taxon>Endopterygota</taxon>
        <taxon>Diptera</taxon>
        <taxon>Brachycera</taxon>
        <taxon>Muscomorpha</taxon>
        <taxon>Ephydroidea</taxon>
        <taxon>Drosophilidae</taxon>
        <taxon>Drosophila</taxon>
        <taxon>Sophophora</taxon>
    </lineage>
</organism>
<dbReference type="Gene3D" id="1.25.10.10">
    <property type="entry name" value="Leucine-rich Repeat Variant"/>
    <property type="match status" value="1"/>
</dbReference>
<dbReference type="InterPro" id="IPR011989">
    <property type="entry name" value="ARM-like"/>
</dbReference>
<dbReference type="PANTHER" id="PTHR19316:SF18">
    <property type="entry name" value="HSP70-BINDING PROTEIN 1"/>
    <property type="match status" value="1"/>
</dbReference>
<feature type="domain" description="Nucleotide exchange factor Fes1" evidence="2">
    <location>
        <begin position="13"/>
        <end position="96"/>
    </location>
</feature>
<protein>
    <recommendedName>
        <fullName evidence="2">Nucleotide exchange factor Fes1 domain-containing protein</fullName>
    </recommendedName>
</protein>
<evidence type="ECO:0000313" key="4">
    <source>
        <dbReference type="RefSeq" id="XP_065720727.2"/>
    </source>
</evidence>
<dbReference type="Proteomes" id="UP001652628">
    <property type="component" value="Chromosome 3"/>
</dbReference>
<dbReference type="RefSeq" id="XP_065720727.2">
    <property type="nucleotide sequence ID" value="XM_065864655.2"/>
</dbReference>
<name>A0AB40DB99_DROSZ</name>
<dbReference type="InterPro" id="IPR016024">
    <property type="entry name" value="ARM-type_fold"/>
</dbReference>
<dbReference type="Pfam" id="PF08609">
    <property type="entry name" value="Fes1"/>
    <property type="match status" value="1"/>
</dbReference>